<accession>A0A8H5G1F7</accession>
<name>A0A8H5G1F7_9AGAR</name>
<keyword evidence="3 8" id="KW-0812">Transmembrane</keyword>
<dbReference type="Pfam" id="PF07885">
    <property type="entry name" value="Ion_trans_2"/>
    <property type="match status" value="2"/>
</dbReference>
<proteinExistence type="inferred from homology"/>
<dbReference type="EMBL" id="JAACJM010000054">
    <property type="protein sequence ID" value="KAF5356550.1"/>
    <property type="molecule type" value="Genomic_DNA"/>
</dbReference>
<evidence type="ECO:0000256" key="1">
    <source>
        <dbReference type="ARBA" id="ARBA00004141"/>
    </source>
</evidence>
<dbReference type="GO" id="GO:0022841">
    <property type="term" value="F:potassium ion leak channel activity"/>
    <property type="evidence" value="ECO:0007669"/>
    <property type="project" value="TreeGrafter"/>
</dbReference>
<feature type="transmembrane region" description="Helical" evidence="10">
    <location>
        <begin position="175"/>
        <end position="199"/>
    </location>
</feature>
<feature type="domain" description="Potassium channel" evidence="11">
    <location>
        <begin position="673"/>
        <end position="745"/>
    </location>
</feature>
<feature type="region of interest" description="Disordered" evidence="9">
    <location>
        <begin position="485"/>
        <end position="556"/>
    </location>
</feature>
<feature type="region of interest" description="Disordered" evidence="9">
    <location>
        <begin position="1"/>
        <end position="66"/>
    </location>
</feature>
<keyword evidence="5 8" id="KW-0406">Ion transport</keyword>
<evidence type="ECO:0000313" key="13">
    <source>
        <dbReference type="Proteomes" id="UP000559256"/>
    </source>
</evidence>
<feature type="compositionally biased region" description="Basic and acidic residues" evidence="9">
    <location>
        <begin position="485"/>
        <end position="524"/>
    </location>
</feature>
<dbReference type="InterPro" id="IPR003280">
    <property type="entry name" value="2pore_dom_K_chnl"/>
</dbReference>
<feature type="transmembrane region" description="Helical" evidence="10">
    <location>
        <begin position="661"/>
        <end position="684"/>
    </location>
</feature>
<comment type="caution">
    <text evidence="12">The sequence shown here is derived from an EMBL/GenBank/DDBJ whole genome shotgun (WGS) entry which is preliminary data.</text>
</comment>
<dbReference type="Gene3D" id="1.10.287.70">
    <property type="match status" value="2"/>
</dbReference>
<evidence type="ECO:0000259" key="11">
    <source>
        <dbReference type="Pfam" id="PF07885"/>
    </source>
</evidence>
<feature type="compositionally biased region" description="Acidic residues" evidence="9">
    <location>
        <begin position="43"/>
        <end position="57"/>
    </location>
</feature>
<feature type="transmembrane region" description="Helical" evidence="10">
    <location>
        <begin position="253"/>
        <end position="272"/>
    </location>
</feature>
<evidence type="ECO:0000256" key="6">
    <source>
        <dbReference type="ARBA" id="ARBA00023136"/>
    </source>
</evidence>
<evidence type="ECO:0000313" key="12">
    <source>
        <dbReference type="EMBL" id="KAF5356550.1"/>
    </source>
</evidence>
<feature type="transmembrane region" description="Helical" evidence="10">
    <location>
        <begin position="143"/>
        <end position="163"/>
    </location>
</feature>
<feature type="compositionally biased region" description="Basic and acidic residues" evidence="9">
    <location>
        <begin position="1"/>
        <end position="23"/>
    </location>
</feature>
<evidence type="ECO:0000256" key="3">
    <source>
        <dbReference type="ARBA" id="ARBA00022692"/>
    </source>
</evidence>
<feature type="region of interest" description="Disordered" evidence="9">
    <location>
        <begin position="984"/>
        <end position="1008"/>
    </location>
</feature>
<feature type="compositionally biased region" description="Basic and acidic residues" evidence="9">
    <location>
        <begin position="780"/>
        <end position="797"/>
    </location>
</feature>
<dbReference type="InterPro" id="IPR013099">
    <property type="entry name" value="K_chnl_dom"/>
</dbReference>
<evidence type="ECO:0000256" key="9">
    <source>
        <dbReference type="SAM" id="MobiDB-lite"/>
    </source>
</evidence>
<feature type="compositionally biased region" description="Polar residues" evidence="9">
    <location>
        <begin position="991"/>
        <end position="1008"/>
    </location>
</feature>
<keyword evidence="4 10" id="KW-1133">Transmembrane helix</keyword>
<dbReference type="AlphaFoldDB" id="A0A8H5G1F7"/>
<comment type="subcellular location">
    <subcellularLocation>
        <location evidence="1">Membrane</location>
        <topology evidence="1">Multi-pass membrane protein</topology>
    </subcellularLocation>
</comment>
<feature type="domain" description="Potassium channel" evidence="11">
    <location>
        <begin position="259"/>
        <end position="332"/>
    </location>
</feature>
<evidence type="ECO:0000256" key="8">
    <source>
        <dbReference type="RuleBase" id="RU003857"/>
    </source>
</evidence>
<organism evidence="12 13">
    <name type="scientific">Tetrapyrgos nigripes</name>
    <dbReference type="NCBI Taxonomy" id="182062"/>
    <lineage>
        <taxon>Eukaryota</taxon>
        <taxon>Fungi</taxon>
        <taxon>Dikarya</taxon>
        <taxon>Basidiomycota</taxon>
        <taxon>Agaricomycotina</taxon>
        <taxon>Agaricomycetes</taxon>
        <taxon>Agaricomycetidae</taxon>
        <taxon>Agaricales</taxon>
        <taxon>Marasmiineae</taxon>
        <taxon>Marasmiaceae</taxon>
        <taxon>Tetrapyrgos</taxon>
    </lineage>
</organism>
<feature type="transmembrane region" description="Helical" evidence="10">
    <location>
        <begin position="690"/>
        <end position="709"/>
    </location>
</feature>
<feature type="region of interest" description="Disordered" evidence="9">
    <location>
        <begin position="619"/>
        <end position="639"/>
    </location>
</feature>
<feature type="compositionally biased region" description="Basic and acidic residues" evidence="9">
    <location>
        <begin position="31"/>
        <end position="42"/>
    </location>
</feature>
<keyword evidence="13" id="KW-1185">Reference proteome</keyword>
<sequence length="1008" mass="114029">MNSSKYEEGNTHEDQAEGERREGNAGSAAEEEGRLLSHPNDETDHDELDELDDEEDTNSTGNAATIAHSFISNPPRWWTRLKEFLYPDTDDEDTTTVPNYRYTPIISGVTIPFAILLEIPGLTEHWYIRTVNNQTVETRPNTVLLDVGLALSMACALLANVALVTRFLERRVKTMTFICVVSLSIHDIINITAVTVFGVEHRHDDGFTYGQSFWMTVCSTVASTITNATLIYDLIQTPEFATSGSGLTRKQRSLIIIVIILLCYIALGAFVHCLLTDLTFIDALYFTICCIETIGFGDITMTTTGSKIFTCLYSVIGILNLALAVSLTRETVIEALEVSYRKRMEVVGNRRRRMHWARRVGRRWMSAVSWRLRESGKDVWVWDDEVELHEEDDDVEAPSLFQKLFRPVIKCYRFFRRSIPHLVDRALPYQGTWEPSDKSPLWDIPHPHGMHLNLEALTDSQLEAAAMEAGVPLVELVPEKVWEKREKKARKEKERREKKLQKEKGKEKEKNPGRDAGAEGEKRPSSPQGGLSPQNHTPSAPSSTSPLRRPTNQRNRSSGLAYLPFWFDKLKRAQSEINPEEVPLTHARLGRMIGMLGAFGMAFSLGRWSPVAASADARKSDINGHAGPSDAKPTSSDGFDMDAAYRQKRLKEEAAEEERKAFYAQLSVVWTLFLVFWMVGSAVFTVTENWSFGNAMYFCVVAFTTIGFGDFSPHSPAGRSFFVVWALLGVATMTILISVIGEAYTTRYRTVLQSSSIPGFFDKAVTKYRMKERERMLLKSEARTRQNDDGGFTHELDSVPAETRQGQKLPDEGTAAAQDFSSHLPHEHSKPRARLEKLENLPNEILHHAKSFQEHVQYFFHGGMDKHREGSPDHSGTRLQLGGSVGLERTRSNNDSDMELYEESSRLWDNHRKNMPEELRELLDDVVVEHFGESSARRAKERLAKIEREILSDEETRRVLFVLGIERSFRKMIEAAEEALESLAERDRTLLPQNSGPSRNGQDNVSTD</sequence>
<dbReference type="PANTHER" id="PTHR11003">
    <property type="entry name" value="POTASSIUM CHANNEL, SUBFAMILY K"/>
    <property type="match status" value="1"/>
</dbReference>
<feature type="compositionally biased region" description="Polar residues" evidence="9">
    <location>
        <begin position="525"/>
        <end position="556"/>
    </location>
</feature>
<feature type="transmembrane region" description="Helical" evidence="10">
    <location>
        <begin position="721"/>
        <end position="741"/>
    </location>
</feature>
<keyword evidence="7 8" id="KW-0407">Ion channel</keyword>
<feature type="region of interest" description="Disordered" evidence="9">
    <location>
        <begin position="780"/>
        <end position="829"/>
    </location>
</feature>
<dbReference type="SUPFAM" id="SSF81324">
    <property type="entry name" value="Voltage-gated potassium channels"/>
    <property type="match status" value="2"/>
</dbReference>
<dbReference type="GO" id="GO:0015271">
    <property type="term" value="F:outward rectifier potassium channel activity"/>
    <property type="evidence" value="ECO:0007669"/>
    <property type="project" value="TreeGrafter"/>
</dbReference>
<keyword evidence="2 8" id="KW-0813">Transport</keyword>
<evidence type="ECO:0000256" key="5">
    <source>
        <dbReference type="ARBA" id="ARBA00023065"/>
    </source>
</evidence>
<comment type="similarity">
    <text evidence="8">Belongs to the two pore domain potassium channel (TC 1.A.1.8) family.</text>
</comment>
<evidence type="ECO:0000256" key="10">
    <source>
        <dbReference type="SAM" id="Phobius"/>
    </source>
</evidence>
<feature type="transmembrane region" description="Helical" evidence="10">
    <location>
        <begin position="211"/>
        <end position="232"/>
    </location>
</feature>
<dbReference type="GO" id="GO:0005886">
    <property type="term" value="C:plasma membrane"/>
    <property type="evidence" value="ECO:0007669"/>
    <property type="project" value="TreeGrafter"/>
</dbReference>
<keyword evidence="6 10" id="KW-0472">Membrane</keyword>
<dbReference type="OrthoDB" id="297496at2759"/>
<protein>
    <recommendedName>
        <fullName evidence="11">Potassium channel domain-containing protein</fullName>
    </recommendedName>
</protein>
<evidence type="ECO:0000256" key="2">
    <source>
        <dbReference type="ARBA" id="ARBA00022448"/>
    </source>
</evidence>
<evidence type="ECO:0000256" key="7">
    <source>
        <dbReference type="ARBA" id="ARBA00023303"/>
    </source>
</evidence>
<dbReference type="PANTHER" id="PTHR11003:SF342">
    <property type="entry name" value="OUTWARD-RECTIFIER POTASSIUM CHANNEL TOK1"/>
    <property type="match status" value="1"/>
</dbReference>
<dbReference type="PRINTS" id="PR01333">
    <property type="entry name" value="2POREKCHANEL"/>
</dbReference>
<gene>
    <name evidence="12" type="ORF">D9758_008291</name>
</gene>
<evidence type="ECO:0000256" key="4">
    <source>
        <dbReference type="ARBA" id="ARBA00022989"/>
    </source>
</evidence>
<dbReference type="GO" id="GO:0030322">
    <property type="term" value="P:stabilization of membrane potential"/>
    <property type="evidence" value="ECO:0007669"/>
    <property type="project" value="TreeGrafter"/>
</dbReference>
<dbReference type="Proteomes" id="UP000559256">
    <property type="component" value="Unassembled WGS sequence"/>
</dbReference>
<reference evidence="12 13" key="1">
    <citation type="journal article" date="2020" name="ISME J.">
        <title>Uncovering the hidden diversity of litter-decomposition mechanisms in mushroom-forming fungi.</title>
        <authorList>
            <person name="Floudas D."/>
            <person name="Bentzer J."/>
            <person name="Ahren D."/>
            <person name="Johansson T."/>
            <person name="Persson P."/>
            <person name="Tunlid A."/>
        </authorList>
    </citation>
    <scope>NUCLEOTIDE SEQUENCE [LARGE SCALE GENOMIC DNA]</scope>
    <source>
        <strain evidence="12 13">CBS 291.85</strain>
    </source>
</reference>